<name>A0A501QC20_9FLAO</name>
<gene>
    <name evidence="1" type="ORF">FJA49_08560</name>
</gene>
<reference evidence="1 2" key="2">
    <citation type="submission" date="2019-06" db="EMBL/GenBank/DDBJ databases">
        <authorList>
            <person name="Seo Y."/>
        </authorList>
    </citation>
    <scope>NUCLEOTIDE SEQUENCE [LARGE SCALE GENOMIC DNA]</scope>
    <source>
        <strain evidence="1 2">MaA-Y11</strain>
    </source>
</reference>
<dbReference type="EMBL" id="VFJE01000053">
    <property type="protein sequence ID" value="TPD69948.1"/>
    <property type="molecule type" value="Genomic_DNA"/>
</dbReference>
<reference evidence="1 2" key="1">
    <citation type="submission" date="2019-06" db="EMBL/GenBank/DDBJ databases">
        <title>Flavobacterium sp. MaA-Y11 from geoumgang.</title>
        <authorList>
            <person name="Jeong S."/>
        </authorList>
    </citation>
    <scope>NUCLEOTIDE SEQUENCE [LARGE SCALE GENOMIC DNA]</scope>
    <source>
        <strain evidence="1 2">MaA-Y11</strain>
    </source>
</reference>
<comment type="caution">
    <text evidence="1">The sequence shown here is derived from an EMBL/GenBank/DDBJ whole genome shotgun (WGS) entry which is preliminary data.</text>
</comment>
<dbReference type="Proteomes" id="UP000319175">
    <property type="component" value="Unassembled WGS sequence"/>
</dbReference>
<dbReference type="OrthoDB" id="1364161at2"/>
<keyword evidence="2" id="KW-1185">Reference proteome</keyword>
<evidence type="ECO:0000313" key="2">
    <source>
        <dbReference type="Proteomes" id="UP000319175"/>
    </source>
</evidence>
<sequence length="214" mass="24542">MKKTVLFLFLSLVMIGCKDEKNEKPSEKAAEETQMLRPNDHECLTLEQYDLLPTTEEKEDWLRKYGKAVCDNILFEATLKTHTIKTGEFTPNPSGSLKKDWSDIESMTKQYSVYDRYLSFDVDAVKKKINSIKIVPTFDKKISCYSLALLRAIAKENNGSNISFEFIYATIKAGKETIIMKVTDLNGKSSYYDYSDEPMKKNDPIIMRSVKSPL</sequence>
<dbReference type="RefSeq" id="WP_140000554.1">
    <property type="nucleotide sequence ID" value="NZ_VFJE01000053.1"/>
</dbReference>
<protein>
    <recommendedName>
        <fullName evidence="3">Lipoprotein</fullName>
    </recommendedName>
</protein>
<evidence type="ECO:0008006" key="3">
    <source>
        <dbReference type="Google" id="ProtNLM"/>
    </source>
</evidence>
<organism evidence="1 2">
    <name type="scientific">Flavobacterium microcysteis</name>
    <dbReference type="NCBI Taxonomy" id="2596891"/>
    <lineage>
        <taxon>Bacteria</taxon>
        <taxon>Pseudomonadati</taxon>
        <taxon>Bacteroidota</taxon>
        <taxon>Flavobacteriia</taxon>
        <taxon>Flavobacteriales</taxon>
        <taxon>Flavobacteriaceae</taxon>
        <taxon>Flavobacterium</taxon>
    </lineage>
</organism>
<evidence type="ECO:0000313" key="1">
    <source>
        <dbReference type="EMBL" id="TPD69948.1"/>
    </source>
</evidence>
<accession>A0A501QC20</accession>
<dbReference type="AlphaFoldDB" id="A0A501QC20"/>
<dbReference type="PROSITE" id="PS51257">
    <property type="entry name" value="PROKAR_LIPOPROTEIN"/>
    <property type="match status" value="1"/>
</dbReference>
<proteinExistence type="predicted"/>